<gene>
    <name evidence="5" type="ordered locus">Sulku_1963</name>
</gene>
<dbReference type="PROSITE" id="PS51898">
    <property type="entry name" value="TYR_RECOMBINASE"/>
    <property type="match status" value="1"/>
</dbReference>
<dbReference type="GO" id="GO:0003677">
    <property type="term" value="F:DNA binding"/>
    <property type="evidence" value="ECO:0007669"/>
    <property type="project" value="UniProtKB-KW"/>
</dbReference>
<dbReference type="InterPro" id="IPR013762">
    <property type="entry name" value="Integrase-like_cat_sf"/>
</dbReference>
<dbReference type="InterPro" id="IPR050090">
    <property type="entry name" value="Tyrosine_recombinase_XerCD"/>
</dbReference>
<dbReference type="InterPro" id="IPR002104">
    <property type="entry name" value="Integrase_catalytic"/>
</dbReference>
<dbReference type="eggNOG" id="COG0582">
    <property type="taxonomic scope" value="Bacteria"/>
</dbReference>
<protein>
    <submittedName>
        <fullName evidence="5">Integrase family protein</fullName>
    </submittedName>
</protein>
<dbReference type="RefSeq" id="WP_013460820.1">
    <property type="nucleotide sequence ID" value="NC_014762.1"/>
</dbReference>
<evidence type="ECO:0000256" key="3">
    <source>
        <dbReference type="ARBA" id="ARBA00023172"/>
    </source>
</evidence>
<dbReference type="InterPro" id="IPR011010">
    <property type="entry name" value="DNA_brk_join_enz"/>
</dbReference>
<comment type="similarity">
    <text evidence="1">Belongs to the 'phage' integrase family.</text>
</comment>
<dbReference type="STRING" id="709032.Sulku_1963"/>
<evidence type="ECO:0000313" key="6">
    <source>
        <dbReference type="Proteomes" id="UP000008721"/>
    </source>
</evidence>
<dbReference type="PANTHER" id="PTHR30349:SF41">
    <property type="entry name" value="INTEGRASE_RECOMBINASE PROTEIN MJ0367-RELATED"/>
    <property type="match status" value="1"/>
</dbReference>
<evidence type="ECO:0000256" key="2">
    <source>
        <dbReference type="ARBA" id="ARBA00023125"/>
    </source>
</evidence>
<evidence type="ECO:0000256" key="1">
    <source>
        <dbReference type="ARBA" id="ARBA00008857"/>
    </source>
</evidence>
<accession>E4U266</accession>
<dbReference type="GO" id="GO:0006310">
    <property type="term" value="P:DNA recombination"/>
    <property type="evidence" value="ECO:0007669"/>
    <property type="project" value="UniProtKB-KW"/>
</dbReference>
<dbReference type="KEGG" id="sku:Sulku_1963"/>
<dbReference type="Gene3D" id="1.10.443.10">
    <property type="entry name" value="Intergrase catalytic core"/>
    <property type="match status" value="1"/>
</dbReference>
<dbReference type="PANTHER" id="PTHR30349">
    <property type="entry name" value="PHAGE INTEGRASE-RELATED"/>
    <property type="match status" value="1"/>
</dbReference>
<dbReference type="HOGENOM" id="CLU_567331_0_0_7"/>
<feature type="domain" description="Tyr recombinase" evidence="4">
    <location>
        <begin position="285"/>
        <end position="472"/>
    </location>
</feature>
<keyword evidence="2" id="KW-0238">DNA-binding</keyword>
<dbReference type="OrthoDB" id="9789256at2"/>
<dbReference type="AlphaFoldDB" id="E4U266"/>
<evidence type="ECO:0000259" key="4">
    <source>
        <dbReference type="PROSITE" id="PS51898"/>
    </source>
</evidence>
<dbReference type="Pfam" id="PF00589">
    <property type="entry name" value="Phage_integrase"/>
    <property type="match status" value="1"/>
</dbReference>
<reference evidence="5 6" key="1">
    <citation type="journal article" date="2012" name="Stand. Genomic Sci.">
        <title>Complete genome sequence of the sulfur compounds oxidizing chemolithoautotroph Sulfuricurvum kujiense type strain (YK-1(T)).</title>
        <authorList>
            <person name="Han C."/>
            <person name="Kotsyurbenko O."/>
            <person name="Chertkov O."/>
            <person name="Held B."/>
            <person name="Lapidus A."/>
            <person name="Nolan M."/>
            <person name="Lucas S."/>
            <person name="Hammon N."/>
            <person name="Deshpande S."/>
            <person name="Cheng J.F."/>
            <person name="Tapia R."/>
            <person name="Goodwin L.A."/>
            <person name="Pitluck S."/>
            <person name="Liolios K."/>
            <person name="Pagani I."/>
            <person name="Ivanova N."/>
            <person name="Mavromatis K."/>
            <person name="Mikhailova N."/>
            <person name="Pati A."/>
            <person name="Chen A."/>
            <person name="Palaniappan K."/>
            <person name="Land M."/>
            <person name="Hauser L."/>
            <person name="Chang Y.J."/>
            <person name="Jeffries C.D."/>
            <person name="Brambilla E.M."/>
            <person name="Rohde M."/>
            <person name="Spring S."/>
            <person name="Sikorski J."/>
            <person name="Goker M."/>
            <person name="Woyke T."/>
            <person name="Bristow J."/>
            <person name="Eisen J.A."/>
            <person name="Markowitz V."/>
            <person name="Hugenholtz P."/>
            <person name="Kyrpides N.C."/>
            <person name="Klenk H.P."/>
            <person name="Detter J.C."/>
        </authorList>
    </citation>
    <scope>NUCLEOTIDE SEQUENCE [LARGE SCALE GENOMIC DNA]</scope>
    <source>
        <strain evidence="6">ATCC BAA-921 / DSM 16994 / JCM 11577 / YK-1</strain>
    </source>
</reference>
<dbReference type="Proteomes" id="UP000008721">
    <property type="component" value="Chromosome"/>
</dbReference>
<proteinExistence type="inferred from homology"/>
<dbReference type="EMBL" id="CP002355">
    <property type="protein sequence ID" value="ADR34623.1"/>
    <property type="molecule type" value="Genomic_DNA"/>
</dbReference>
<keyword evidence="6" id="KW-1185">Reference proteome</keyword>
<evidence type="ECO:0000313" key="5">
    <source>
        <dbReference type="EMBL" id="ADR34623.1"/>
    </source>
</evidence>
<dbReference type="GO" id="GO:0015074">
    <property type="term" value="P:DNA integration"/>
    <property type="evidence" value="ECO:0007669"/>
    <property type="project" value="InterPro"/>
</dbReference>
<dbReference type="SUPFAM" id="SSF56349">
    <property type="entry name" value="DNA breaking-rejoining enzymes"/>
    <property type="match status" value="1"/>
</dbReference>
<keyword evidence="3" id="KW-0233">DNA recombination</keyword>
<name>E4U266_SULKY</name>
<sequence length="481" mass="56184">MESLGGNFKGIMIQKLQSGATAFYIKFKDEMNVSRKLKVGESPDMTKTRAKDLLIEKKKEIKTKRSLIRGSATSLPSPIPSILQKKYNPSPKTFKTLNDLADFYFSDHSIKTMKELKNRYDYHVRNEQFANKPVQLITKHELINFIERKKVQRADKRRGENTRNKSVEEKEMSEYQMNLQKIIVLAANDDWRSKNTIEFLKKKNEILLLRNNDEAKKRLWNDKSVSEDDKRAMIGLLSRKTIKEIFQICLTAINYSIDSHKIAPFANPFVVSKRDKKLYIEVDNIKDRYMSKDEIKDFLKECKEISKKPKHKNIFLMALLALSVAARQSTLLSIRISDIDLENGFINLRNHKTEKWYNSFIGSDEIKQEILRLIGDRDRNDYLFVNYTKERPYRYPRVMGDILDYTVNYKHRYVNWLSLKDLRNTSASHLAMQGIPISHISQILNHSSVVMTERYAHLSPSIAQDGIRTLVDGFGLEDLEK</sequence>
<organism evidence="5 6">
    <name type="scientific">Sulfuricurvum kujiense (strain ATCC BAA-921 / DSM 16994 / JCM 11577 / YK-1)</name>
    <dbReference type="NCBI Taxonomy" id="709032"/>
    <lineage>
        <taxon>Bacteria</taxon>
        <taxon>Pseudomonadati</taxon>
        <taxon>Campylobacterota</taxon>
        <taxon>Epsilonproteobacteria</taxon>
        <taxon>Campylobacterales</taxon>
        <taxon>Sulfurimonadaceae</taxon>
        <taxon>Sulfuricurvum</taxon>
    </lineage>
</organism>